<dbReference type="Pfam" id="PF00400">
    <property type="entry name" value="WD40"/>
    <property type="match status" value="1"/>
</dbReference>
<dbReference type="InterPro" id="IPR001680">
    <property type="entry name" value="WD40_rpt"/>
</dbReference>
<evidence type="ECO:0000313" key="3">
    <source>
        <dbReference type="Proteomes" id="UP000054549"/>
    </source>
</evidence>
<feature type="non-terminal residue" evidence="2">
    <location>
        <position position="141"/>
    </location>
</feature>
<dbReference type="STRING" id="946122.A0A0C2WA76"/>
<proteinExistence type="predicted"/>
<dbReference type="SMART" id="SM00320">
    <property type="entry name" value="WD40"/>
    <property type="match status" value="2"/>
</dbReference>
<dbReference type="Gene3D" id="2.130.10.10">
    <property type="entry name" value="YVTN repeat-like/Quinoprotein amine dehydrogenase"/>
    <property type="match status" value="1"/>
</dbReference>
<evidence type="ECO:0000313" key="2">
    <source>
        <dbReference type="EMBL" id="KIL58132.1"/>
    </source>
</evidence>
<dbReference type="InterPro" id="IPR036322">
    <property type="entry name" value="WD40_repeat_dom_sf"/>
</dbReference>
<dbReference type="HOGENOM" id="CLU_1829891_0_0_1"/>
<protein>
    <submittedName>
        <fullName evidence="2">Uncharacterized protein</fullName>
    </submittedName>
</protein>
<dbReference type="PANTHER" id="PTHR19879">
    <property type="entry name" value="TRANSCRIPTION INITIATION FACTOR TFIID"/>
    <property type="match status" value="1"/>
</dbReference>
<dbReference type="EMBL" id="KN818346">
    <property type="protein sequence ID" value="KIL58132.1"/>
    <property type="molecule type" value="Genomic_DNA"/>
</dbReference>
<gene>
    <name evidence="2" type="ORF">M378DRAFT_86929</name>
</gene>
<dbReference type="SUPFAM" id="SSF50978">
    <property type="entry name" value="WD40 repeat-like"/>
    <property type="match status" value="1"/>
</dbReference>
<organism evidence="2 3">
    <name type="scientific">Amanita muscaria (strain Koide BX008)</name>
    <dbReference type="NCBI Taxonomy" id="946122"/>
    <lineage>
        <taxon>Eukaryota</taxon>
        <taxon>Fungi</taxon>
        <taxon>Dikarya</taxon>
        <taxon>Basidiomycota</taxon>
        <taxon>Agaricomycotina</taxon>
        <taxon>Agaricomycetes</taxon>
        <taxon>Agaricomycetidae</taxon>
        <taxon>Agaricales</taxon>
        <taxon>Pluteineae</taxon>
        <taxon>Amanitaceae</taxon>
        <taxon>Amanita</taxon>
    </lineage>
</organism>
<reference evidence="2 3" key="1">
    <citation type="submission" date="2014-04" db="EMBL/GenBank/DDBJ databases">
        <title>Evolutionary Origins and Diversification of the Mycorrhizal Mutualists.</title>
        <authorList>
            <consortium name="DOE Joint Genome Institute"/>
            <consortium name="Mycorrhizal Genomics Consortium"/>
            <person name="Kohler A."/>
            <person name="Kuo A."/>
            <person name="Nagy L.G."/>
            <person name="Floudas D."/>
            <person name="Copeland A."/>
            <person name="Barry K.W."/>
            <person name="Cichocki N."/>
            <person name="Veneault-Fourrey C."/>
            <person name="LaButti K."/>
            <person name="Lindquist E.A."/>
            <person name="Lipzen A."/>
            <person name="Lundell T."/>
            <person name="Morin E."/>
            <person name="Murat C."/>
            <person name="Riley R."/>
            <person name="Ohm R."/>
            <person name="Sun H."/>
            <person name="Tunlid A."/>
            <person name="Henrissat B."/>
            <person name="Grigoriev I.V."/>
            <person name="Hibbett D.S."/>
            <person name="Martin F."/>
        </authorList>
    </citation>
    <scope>NUCLEOTIDE SEQUENCE [LARGE SCALE GENOMIC DNA]</scope>
    <source>
        <strain evidence="2 3">Koide BX008</strain>
    </source>
</reference>
<dbReference type="PANTHER" id="PTHR19879:SF9">
    <property type="entry name" value="TRANSCRIPTION INITIATION FACTOR TFIID SUBUNIT 5"/>
    <property type="match status" value="1"/>
</dbReference>
<name>A0A0C2WA76_AMAMK</name>
<keyword evidence="1" id="KW-0853">WD repeat</keyword>
<dbReference type="Proteomes" id="UP000054549">
    <property type="component" value="Unassembled WGS sequence"/>
</dbReference>
<dbReference type="InParanoid" id="A0A0C2WA76"/>
<dbReference type="OrthoDB" id="3203311at2759"/>
<feature type="repeat" description="WD" evidence="1">
    <location>
        <begin position="40"/>
        <end position="81"/>
    </location>
</feature>
<keyword evidence="3" id="KW-1185">Reference proteome</keyword>
<sequence length="141" mass="15164">MSHGEPVEIVKFSLASTLFASCSDNGKIWDAATGAPVSTIPGHRFAIQGLALSSESSRVAAVLSDRTIWLWDSGSAELIDCFDESEGYFPQLEFSHTGTRLAYLSGDGIVKLRDGISGRFIADLQSEARKFKFSGDGSRIA</sequence>
<evidence type="ECO:0000256" key="1">
    <source>
        <dbReference type="PROSITE-ProRule" id="PRU00221"/>
    </source>
</evidence>
<dbReference type="PROSITE" id="PS50082">
    <property type="entry name" value="WD_REPEATS_2"/>
    <property type="match status" value="1"/>
</dbReference>
<dbReference type="AlphaFoldDB" id="A0A0C2WA76"/>
<accession>A0A0C2WA76</accession>
<dbReference type="InterPro" id="IPR015943">
    <property type="entry name" value="WD40/YVTN_repeat-like_dom_sf"/>
</dbReference>